<dbReference type="RefSeq" id="XP_028866115.1">
    <property type="nucleotide sequence ID" value="XM_029010282.1"/>
</dbReference>
<protein>
    <submittedName>
        <fullName evidence="2">Transcriptional Crp Fnr family protein, putative</fullName>
    </submittedName>
</protein>
<feature type="compositionally biased region" description="Basic and acidic residues" evidence="1">
    <location>
        <begin position="743"/>
        <end position="753"/>
    </location>
</feature>
<dbReference type="OrthoDB" id="10551203at2759"/>
<organism evidence="2 3">
    <name type="scientific">Babesia ovata</name>
    <dbReference type="NCBI Taxonomy" id="189622"/>
    <lineage>
        <taxon>Eukaryota</taxon>
        <taxon>Sar</taxon>
        <taxon>Alveolata</taxon>
        <taxon>Apicomplexa</taxon>
        <taxon>Aconoidasida</taxon>
        <taxon>Piroplasmida</taxon>
        <taxon>Babesiidae</taxon>
        <taxon>Babesia</taxon>
    </lineage>
</organism>
<keyword evidence="3" id="KW-1185">Reference proteome</keyword>
<feature type="compositionally biased region" description="Polar residues" evidence="1">
    <location>
        <begin position="492"/>
        <end position="510"/>
    </location>
</feature>
<dbReference type="EMBL" id="BDSA01000001">
    <property type="protein sequence ID" value="GBE59872.1"/>
    <property type="molecule type" value="Genomic_DNA"/>
</dbReference>
<proteinExistence type="predicted"/>
<evidence type="ECO:0000313" key="3">
    <source>
        <dbReference type="Proteomes" id="UP000236319"/>
    </source>
</evidence>
<evidence type="ECO:0000256" key="1">
    <source>
        <dbReference type="SAM" id="MobiDB-lite"/>
    </source>
</evidence>
<name>A0A2H6KA45_9APIC</name>
<comment type="caution">
    <text evidence="2">The sequence shown here is derived from an EMBL/GenBank/DDBJ whole genome shotgun (WGS) entry which is preliminary data.</text>
</comment>
<feature type="region of interest" description="Disordered" evidence="1">
    <location>
        <begin position="717"/>
        <end position="753"/>
    </location>
</feature>
<dbReference type="VEuPathDB" id="PiroplasmaDB:BOVATA_013650"/>
<sequence length="753" mass="83264">MEVDIHSHRLQPPAQRSLVEQVFQNARVDLLEHREIGTGVRHAAVEVVHVTQKIRRFGVQTSPYDTLNQGLIGLGIRLDATVLYAAVDVEGRRVPPVGDARAHEARVHVGVDGEPVLDGKATDKVEHLIQLAASTVHFDQYSQREVGGRYAVQAHLFPQFFTEPQSSTFHTPFQQAVVQDAIRLDAALVHDAEQLERLVHVALHAVALDDGGEGDQVRLDLVYHHFLKKRSGSLHIANASTGVNDGVVSHGVARNTLRYHHVVDAHRPAQLPVLPETLDERRVHNSVRFDVTLLLHLLEQRHGLIHPVVAHVRIQHDTVCHLVGLVGAVGSHFLPYLLALRYPSAASQRLYDDTTAIQRNRERTFVKIKPFAEGDEFLDFVSRVQVWRQHLQELRELLADPVHDIAVPEELQTDFKVEHRNSNPQPKFGNASVNVTVHAIAENATEPILLNQPLQNVSEVSAQQVELNAAHDQRRRTPSAAAWSSISRQVSKSGENISFPQPDTAVQTPSKVEGMLGPSCWISELTPTQDRNSKSPKPGMHSASGTMLHRFCCADRQIFSTVAPDWDRWCPKERAHKKSRALSELILISRLTTVTYEEVACLTTYSMNVTFVPSPSKIALMQLSALSLARPQQSSLQALNLLVVDTSLNTSRAHIRCTVPTTSIECDTSSTSLKNNSTRRLLRAPKGSGPQSLSTETKFDKGSTVESFDAFITPLTNNNITSSLSGTSSGSFESKLRSSPTASDEHRESSTCA</sequence>
<reference evidence="2 3" key="1">
    <citation type="journal article" date="2017" name="BMC Genomics">
        <title>Whole-genome assembly of Babesia ovata and comparative genomics between closely related pathogens.</title>
        <authorList>
            <person name="Yamagishi J."/>
            <person name="Asada M."/>
            <person name="Hakimi H."/>
            <person name="Tanaka T.Q."/>
            <person name="Sugimoto C."/>
            <person name="Kawazu S."/>
        </authorList>
    </citation>
    <scope>NUCLEOTIDE SEQUENCE [LARGE SCALE GENOMIC DNA]</scope>
    <source>
        <strain evidence="2 3">Miyake</strain>
    </source>
</reference>
<dbReference type="GeneID" id="39873642"/>
<evidence type="ECO:0000313" key="2">
    <source>
        <dbReference type="EMBL" id="GBE59872.1"/>
    </source>
</evidence>
<gene>
    <name evidence="2" type="ORF">BOVATA_013650</name>
</gene>
<dbReference type="AlphaFoldDB" id="A0A2H6KA45"/>
<dbReference type="Proteomes" id="UP000236319">
    <property type="component" value="Unassembled WGS sequence"/>
</dbReference>
<accession>A0A2H6KA45</accession>
<feature type="region of interest" description="Disordered" evidence="1">
    <location>
        <begin position="681"/>
        <end position="700"/>
    </location>
</feature>
<feature type="compositionally biased region" description="Low complexity" evidence="1">
    <location>
        <begin position="717"/>
        <end position="731"/>
    </location>
</feature>
<feature type="region of interest" description="Disordered" evidence="1">
    <location>
        <begin position="492"/>
        <end position="512"/>
    </location>
</feature>